<keyword evidence="3" id="KW-0378">Hydrolase</keyword>
<dbReference type="Pfam" id="PF24827">
    <property type="entry name" value="AstE_AspA_cat"/>
    <property type="match status" value="1"/>
</dbReference>
<evidence type="ECO:0000256" key="3">
    <source>
        <dbReference type="ARBA" id="ARBA00022801"/>
    </source>
</evidence>
<keyword evidence="4" id="KW-0862">Zinc</keyword>
<proteinExistence type="predicted"/>
<dbReference type="KEGG" id="vos:KNV97_03240"/>
<accession>A0A975U6G9</accession>
<dbReference type="InterPro" id="IPR055438">
    <property type="entry name" value="AstE_AspA_cat"/>
</dbReference>
<name>A0A975U6G9_9VIBR</name>
<evidence type="ECO:0000256" key="1">
    <source>
        <dbReference type="ARBA" id="ARBA00001947"/>
    </source>
</evidence>
<evidence type="ECO:0000256" key="4">
    <source>
        <dbReference type="ARBA" id="ARBA00022833"/>
    </source>
</evidence>
<feature type="domain" description="Succinylglutamate desuccinylase/Aspartoacylase catalytic" evidence="5">
    <location>
        <begin position="29"/>
        <end position="264"/>
    </location>
</feature>
<dbReference type="EMBL" id="CP076642">
    <property type="protein sequence ID" value="QXO15456.1"/>
    <property type="molecule type" value="Genomic_DNA"/>
</dbReference>
<reference evidence="6" key="1">
    <citation type="submission" date="2021-06" db="EMBL/GenBank/DDBJ databases">
        <title>Vibrio nov. sp., novel gut bacterium isolated from Yellow Sea oyster.</title>
        <authorList>
            <person name="Muhammad N."/>
            <person name="Nguyen T.H."/>
            <person name="Lee Y.-J."/>
            <person name="Ko J."/>
            <person name="Kim S.-G."/>
        </authorList>
    </citation>
    <scope>NUCLEOTIDE SEQUENCE</scope>
    <source>
        <strain evidence="6">OG9-811</strain>
    </source>
</reference>
<dbReference type="RefSeq" id="WP_218561506.1">
    <property type="nucleotide sequence ID" value="NZ_CP076642.1"/>
</dbReference>
<comment type="cofactor">
    <cofactor evidence="1">
        <name>Zn(2+)</name>
        <dbReference type="ChEBI" id="CHEBI:29105"/>
    </cofactor>
</comment>
<evidence type="ECO:0000259" key="5">
    <source>
        <dbReference type="Pfam" id="PF24827"/>
    </source>
</evidence>
<keyword evidence="7" id="KW-1185">Reference proteome</keyword>
<protein>
    <submittedName>
        <fullName evidence="6">Succinylglutamate desuccinylase/aspartoacylase family protein</fullName>
    </submittedName>
</protein>
<organism evidence="6 7">
    <name type="scientific">Vibrio ostreae</name>
    <dbReference type="NCBI Taxonomy" id="2841925"/>
    <lineage>
        <taxon>Bacteria</taxon>
        <taxon>Pseudomonadati</taxon>
        <taxon>Pseudomonadota</taxon>
        <taxon>Gammaproteobacteria</taxon>
        <taxon>Vibrionales</taxon>
        <taxon>Vibrionaceae</taxon>
        <taxon>Vibrio</taxon>
    </lineage>
</organism>
<evidence type="ECO:0000256" key="2">
    <source>
        <dbReference type="ARBA" id="ARBA00022723"/>
    </source>
</evidence>
<dbReference type="PANTHER" id="PTHR37326:SF1">
    <property type="entry name" value="BLL3975 PROTEIN"/>
    <property type="match status" value="1"/>
</dbReference>
<dbReference type="InterPro" id="IPR053138">
    <property type="entry name" value="N-alpha-Ac-DABA_deacetylase"/>
</dbReference>
<dbReference type="Proteomes" id="UP000694232">
    <property type="component" value="Chromosome 2"/>
</dbReference>
<dbReference type="AlphaFoldDB" id="A0A975U6G9"/>
<evidence type="ECO:0000313" key="6">
    <source>
        <dbReference type="EMBL" id="QXO15456.1"/>
    </source>
</evidence>
<dbReference type="GO" id="GO:0016788">
    <property type="term" value="F:hydrolase activity, acting on ester bonds"/>
    <property type="evidence" value="ECO:0007669"/>
    <property type="project" value="InterPro"/>
</dbReference>
<keyword evidence="2" id="KW-0479">Metal-binding</keyword>
<dbReference type="GO" id="GO:0046872">
    <property type="term" value="F:metal ion binding"/>
    <property type="evidence" value="ECO:0007669"/>
    <property type="project" value="UniProtKB-KW"/>
</dbReference>
<dbReference type="CDD" id="cd06250">
    <property type="entry name" value="M14_PaAOTO_like"/>
    <property type="match status" value="1"/>
</dbReference>
<evidence type="ECO:0000313" key="7">
    <source>
        <dbReference type="Proteomes" id="UP000694232"/>
    </source>
</evidence>
<sequence>MKHIQTPLIAPVPGTQRCIDSFHFGPQDAGKKVYIQSSLHADELPGMLVSWKLKQQLLELEQHGLLLGEVVLVPVANPIGQNQHIMDIHLGRYELENGANFNRNYYDTYSDVRAAIADQLSDDTQHNKQLIRAAMRTALLAQTVTTEYQSHHQALQLLSHDADVMLDLHCDFEAMLHTYSTYYSWPGIEPLARALDSQVNMLANETGGSPFDCSVDMIWQRLQAEFGERIPQGCLGATIELRGQADVNDTYAEKDANAIIQYLHILDIISGDTMMPEGTAPSSDLAAVETLKTPMGGLLVLHAQPGDWLQAGDLFAEVIDPVSDKVEPIRVSQAGRVYSRTNRRMATAGMLVGNVAGEKVIRSGYLLAP</sequence>
<dbReference type="PANTHER" id="PTHR37326">
    <property type="entry name" value="BLL3975 PROTEIN"/>
    <property type="match status" value="1"/>
</dbReference>
<gene>
    <name evidence="6" type="ORF">KNV97_03240</name>
</gene>